<feature type="compositionally biased region" description="Polar residues" evidence="6">
    <location>
        <begin position="911"/>
        <end position="921"/>
    </location>
</feature>
<evidence type="ECO:0000256" key="1">
    <source>
        <dbReference type="ARBA" id="ARBA00004141"/>
    </source>
</evidence>
<comment type="caution">
    <text evidence="8">The sequence shown here is derived from an EMBL/GenBank/DDBJ whole genome shotgun (WGS) entry which is preliminary data.</text>
</comment>
<evidence type="ECO:0000313" key="8">
    <source>
        <dbReference type="EMBL" id="OKL59526.1"/>
    </source>
</evidence>
<accession>A0A225AX18</accession>
<evidence type="ECO:0000256" key="2">
    <source>
        <dbReference type="ARBA" id="ARBA00009824"/>
    </source>
</evidence>
<dbReference type="GO" id="GO:0035652">
    <property type="term" value="P:clathrin-coated vesicle cargo loading"/>
    <property type="evidence" value="ECO:0007669"/>
    <property type="project" value="EnsemblFungi"/>
</dbReference>
<reference evidence="8 9" key="1">
    <citation type="submission" date="2015-06" db="EMBL/GenBank/DDBJ databases">
        <title>Talaromyces atroroseus IBT 11181 draft genome.</title>
        <authorList>
            <person name="Rasmussen K.B."/>
            <person name="Rasmussen S."/>
            <person name="Petersen B."/>
            <person name="Sicheritz-Ponten T."/>
            <person name="Mortensen U.H."/>
            <person name="Thrane U."/>
        </authorList>
    </citation>
    <scope>NUCLEOTIDE SEQUENCE [LARGE SCALE GENOMIC DNA]</scope>
    <source>
        <strain evidence="8 9">IBT 11181</strain>
    </source>
</reference>
<name>A0A225AX18_TALAT</name>
<protein>
    <recommendedName>
        <fullName evidence="10">DUF726 domain protein</fullName>
    </recommendedName>
</protein>
<keyword evidence="3 7" id="KW-0812">Transmembrane</keyword>
<evidence type="ECO:0008006" key="10">
    <source>
        <dbReference type="Google" id="ProtNLM"/>
    </source>
</evidence>
<dbReference type="GeneID" id="31005180"/>
<feature type="region of interest" description="Disordered" evidence="6">
    <location>
        <begin position="1"/>
        <end position="173"/>
    </location>
</feature>
<feature type="compositionally biased region" description="Basic and acidic residues" evidence="6">
    <location>
        <begin position="154"/>
        <end position="164"/>
    </location>
</feature>
<organism evidence="8 9">
    <name type="scientific">Talaromyces atroroseus</name>
    <dbReference type="NCBI Taxonomy" id="1441469"/>
    <lineage>
        <taxon>Eukaryota</taxon>
        <taxon>Fungi</taxon>
        <taxon>Dikarya</taxon>
        <taxon>Ascomycota</taxon>
        <taxon>Pezizomycotina</taxon>
        <taxon>Eurotiomycetes</taxon>
        <taxon>Eurotiomycetidae</taxon>
        <taxon>Eurotiales</taxon>
        <taxon>Trichocomaceae</taxon>
        <taxon>Talaromyces</taxon>
        <taxon>Talaromyces sect. Trachyspermi</taxon>
    </lineage>
</organism>
<dbReference type="Pfam" id="PF05277">
    <property type="entry name" value="DUF726"/>
    <property type="match status" value="1"/>
</dbReference>
<evidence type="ECO:0000256" key="3">
    <source>
        <dbReference type="ARBA" id="ARBA00022692"/>
    </source>
</evidence>
<keyword evidence="5 7" id="KW-0472">Membrane</keyword>
<dbReference type="RefSeq" id="XP_020119647.1">
    <property type="nucleotide sequence ID" value="XM_020267744.1"/>
</dbReference>
<feature type="compositionally biased region" description="Low complexity" evidence="6">
    <location>
        <begin position="364"/>
        <end position="373"/>
    </location>
</feature>
<feature type="region of interest" description="Disordered" evidence="6">
    <location>
        <begin position="948"/>
        <end position="1004"/>
    </location>
</feature>
<feature type="region of interest" description="Disordered" evidence="6">
    <location>
        <begin position="904"/>
        <end position="927"/>
    </location>
</feature>
<dbReference type="PANTHER" id="PTHR17920:SF3">
    <property type="entry name" value="TRANSMEMBRANE AND COILED-COIL DOMAIN-CONTAINING PROTEIN 4"/>
    <property type="match status" value="1"/>
</dbReference>
<dbReference type="AlphaFoldDB" id="A0A225AX18"/>
<feature type="compositionally biased region" description="Basic and acidic residues" evidence="6">
    <location>
        <begin position="993"/>
        <end position="1004"/>
    </location>
</feature>
<feature type="transmembrane region" description="Helical" evidence="7">
    <location>
        <begin position="510"/>
        <end position="535"/>
    </location>
</feature>
<feature type="compositionally biased region" description="Polar residues" evidence="6">
    <location>
        <begin position="67"/>
        <end position="82"/>
    </location>
</feature>
<evidence type="ECO:0000256" key="5">
    <source>
        <dbReference type="ARBA" id="ARBA00023136"/>
    </source>
</evidence>
<keyword evidence="9" id="KW-1185">Reference proteome</keyword>
<dbReference type="InterPro" id="IPR007941">
    <property type="entry name" value="DUF726"/>
</dbReference>
<dbReference type="Proteomes" id="UP000214365">
    <property type="component" value="Unassembled WGS sequence"/>
</dbReference>
<dbReference type="EMBL" id="LFMY01000007">
    <property type="protein sequence ID" value="OKL59526.1"/>
    <property type="molecule type" value="Genomic_DNA"/>
</dbReference>
<gene>
    <name evidence="8" type="ORF">UA08_05424</name>
</gene>
<dbReference type="OrthoDB" id="277931at2759"/>
<comment type="similarity">
    <text evidence="2">Belongs to the TMCO4 family.</text>
</comment>
<dbReference type="InterPro" id="IPR029058">
    <property type="entry name" value="AB_hydrolase_fold"/>
</dbReference>
<dbReference type="PANTHER" id="PTHR17920">
    <property type="entry name" value="TRANSMEMBRANE AND COILED-COIL DOMAIN-CONTAINING PROTEIN 4 TMCO4"/>
    <property type="match status" value="1"/>
</dbReference>
<dbReference type="SUPFAM" id="SSF53474">
    <property type="entry name" value="alpha/beta-Hydrolases"/>
    <property type="match status" value="1"/>
</dbReference>
<sequence>MSSEQTASGPDAESKNPPQSGEGSQLALDDFGLPIRPKHKRTDSEGSGPGSPGFHDAEERPVPTDTIPIQTTQHHSAAATETNKGEDDFQADEVQPSAPITGLGVTIESNNDSESRAIHGSTADNQAAERQLASPKKEKHSHSKNDSMGASEWSHQKLTEQHSDEESDSEDEWKDMPALGELDHYDDYGRLVAKGSKLDEDDYMEPGAASRGYTRIQLDDDAVSVTSMDENSSYLFKEGGTSVGVDDDTRDALSQLQATKNLLSEGQRIAYVGVVRLTIHQMTSDLENIPATKSSKKALSDALDSMKKWSQGIMIRLFAHMDIDSAEQVMIEQLTEHGVQSADLVAPLMKNSRVKNPMAEEGRSSLGSSSLSSPNPENDKRNSYSIPSSVSPPAYEESISPPPYAAETDEVPAVQTPSQMPTSASIDIDLRWTVLCDLFLVLISDANYDARSRYLLEQVGKAMNISWMQISRFEKKVIDALEMEQAAEKENWDESEHMEQRRKQALKKKYMVMGLATVGGGLVIGLSAGLLAPVIGAGLAAGFTTIGISGTGAFLGGTGGTALIASGATLTGTYSGLRASHRRTGAVQTFEYRPLHHNQRVNLIVTVSGWMTGKVDDVRLPFSTVDPIMGDLYSVFWEPEMLQSMGSTINILATEALTQGLQQVLGSTILTALMGALQLPLVLTKLTYLIDNPWNVSLVRANAAGLILADSIMSGNLGKRPITLLGFSLGSRVIFSCLKELAKKGGYGLVQNVYLFGSPIVANKDDYLKARSVVVGRFVNGYSSNDWILGYLFRATSGGIMRVAGLAPVLNIPGLENFDVTNLVTGHMNYRAAMPRLLREVGWEVLSDEFAEIEDPDPDNHTERQRELIREIDEARREAEEKPDKKRFGLFKKSTLAKKKGWETYDPDFADSTSHPNSPKSPSGHDSVLFDIDAIRAELASEQIEVKQLESTLPPIKVDLNGRNADPSSRPDLRQSKSESDAETSLISTTEEEEKKKKEKKIFN</sequence>
<feature type="region of interest" description="Disordered" evidence="6">
    <location>
        <begin position="357"/>
        <end position="420"/>
    </location>
</feature>
<dbReference type="GO" id="GO:0035650">
    <property type="term" value="F:AP-1 adaptor complex binding"/>
    <property type="evidence" value="ECO:0007669"/>
    <property type="project" value="EnsemblFungi"/>
</dbReference>
<comment type="subcellular location">
    <subcellularLocation>
        <location evidence="1">Membrane</location>
        <topology evidence="1">Multi-pass membrane protein</topology>
    </subcellularLocation>
</comment>
<evidence type="ECO:0000256" key="6">
    <source>
        <dbReference type="SAM" id="MobiDB-lite"/>
    </source>
</evidence>
<evidence type="ECO:0000313" key="9">
    <source>
        <dbReference type="Proteomes" id="UP000214365"/>
    </source>
</evidence>
<dbReference type="GO" id="GO:0016020">
    <property type="term" value="C:membrane"/>
    <property type="evidence" value="ECO:0007669"/>
    <property type="project" value="UniProtKB-SubCell"/>
</dbReference>
<evidence type="ECO:0000256" key="4">
    <source>
        <dbReference type="ARBA" id="ARBA00022989"/>
    </source>
</evidence>
<feature type="compositionally biased region" description="Basic and acidic residues" evidence="6">
    <location>
        <begin position="969"/>
        <end position="980"/>
    </location>
</feature>
<keyword evidence="4 7" id="KW-1133">Transmembrane helix</keyword>
<proteinExistence type="inferred from homology"/>
<evidence type="ECO:0000256" key="7">
    <source>
        <dbReference type="SAM" id="Phobius"/>
    </source>
</evidence>